<evidence type="ECO:0000313" key="8">
    <source>
        <dbReference type="EMBL" id="QGM45033.1"/>
    </source>
</evidence>
<name>A0A6B8KF03_9HYPH</name>
<reference evidence="8 9" key="1">
    <citation type="submission" date="2019-11" db="EMBL/GenBank/DDBJ databases">
        <title>The genome sequence of Methylocystis heyeri.</title>
        <authorList>
            <person name="Oshkin I.Y."/>
            <person name="Miroshnikov K."/>
            <person name="Dedysh S.N."/>
        </authorList>
    </citation>
    <scope>NUCLEOTIDE SEQUENCE [LARGE SCALE GENOMIC DNA]</scope>
    <source>
        <strain evidence="8 9">H2</strain>
    </source>
</reference>
<comment type="subcellular location">
    <subcellularLocation>
        <location evidence="1">Cell outer membrane</location>
    </subcellularLocation>
</comment>
<dbReference type="GO" id="GO:0009279">
    <property type="term" value="C:cell outer membrane"/>
    <property type="evidence" value="ECO:0007669"/>
    <property type="project" value="UniProtKB-SubCell"/>
</dbReference>
<dbReference type="AlphaFoldDB" id="A0A6B8KF03"/>
<keyword evidence="9" id="KW-1185">Reference proteome</keyword>
<proteinExistence type="inferred from homology"/>
<dbReference type="RefSeq" id="WP_136495323.1">
    <property type="nucleotide sequence ID" value="NZ_CP046052.1"/>
</dbReference>
<dbReference type="Pfam" id="PF13505">
    <property type="entry name" value="OMP_b-brl"/>
    <property type="match status" value="1"/>
</dbReference>
<keyword evidence="4" id="KW-0998">Cell outer membrane</keyword>
<protein>
    <submittedName>
        <fullName evidence="8">Outer membrane beta-barrel protein</fullName>
    </submittedName>
</protein>
<dbReference type="OrthoDB" id="9815357at2"/>
<evidence type="ECO:0000256" key="5">
    <source>
        <dbReference type="ARBA" id="ARBA00038306"/>
    </source>
</evidence>
<evidence type="ECO:0000256" key="6">
    <source>
        <dbReference type="SAM" id="SignalP"/>
    </source>
</evidence>
<evidence type="ECO:0000256" key="1">
    <source>
        <dbReference type="ARBA" id="ARBA00004442"/>
    </source>
</evidence>
<dbReference type="KEGG" id="mhey:H2LOC_004650"/>
<dbReference type="Gene3D" id="2.40.160.20">
    <property type="match status" value="1"/>
</dbReference>
<evidence type="ECO:0000256" key="2">
    <source>
        <dbReference type="ARBA" id="ARBA00022729"/>
    </source>
</evidence>
<feature type="signal peptide" evidence="6">
    <location>
        <begin position="1"/>
        <end position="22"/>
    </location>
</feature>
<feature type="chain" id="PRO_5025613894" evidence="6">
    <location>
        <begin position="23"/>
        <end position="228"/>
    </location>
</feature>
<evidence type="ECO:0000259" key="7">
    <source>
        <dbReference type="Pfam" id="PF13505"/>
    </source>
</evidence>
<accession>A0A6B8KF03</accession>
<dbReference type="SUPFAM" id="SSF56925">
    <property type="entry name" value="OMPA-like"/>
    <property type="match status" value="1"/>
</dbReference>
<dbReference type="InterPro" id="IPR011250">
    <property type="entry name" value="OMP/PagP_B-barrel"/>
</dbReference>
<evidence type="ECO:0000256" key="3">
    <source>
        <dbReference type="ARBA" id="ARBA00023136"/>
    </source>
</evidence>
<dbReference type="PANTHER" id="PTHR34001">
    <property type="entry name" value="BLL7405 PROTEIN"/>
    <property type="match status" value="1"/>
</dbReference>
<gene>
    <name evidence="8" type="ORF">H2LOC_004650</name>
</gene>
<dbReference type="Proteomes" id="UP000309061">
    <property type="component" value="Chromosome"/>
</dbReference>
<keyword evidence="2 6" id="KW-0732">Signal</keyword>
<dbReference type="EMBL" id="CP046052">
    <property type="protein sequence ID" value="QGM45033.1"/>
    <property type="molecule type" value="Genomic_DNA"/>
</dbReference>
<comment type="similarity">
    <text evidence="5">Belongs to the Omp25/RopB family.</text>
</comment>
<organism evidence="8 9">
    <name type="scientific">Methylocystis heyeri</name>
    <dbReference type="NCBI Taxonomy" id="391905"/>
    <lineage>
        <taxon>Bacteria</taxon>
        <taxon>Pseudomonadati</taxon>
        <taxon>Pseudomonadota</taxon>
        <taxon>Alphaproteobacteria</taxon>
        <taxon>Hyphomicrobiales</taxon>
        <taxon>Methylocystaceae</taxon>
        <taxon>Methylocystis</taxon>
    </lineage>
</organism>
<dbReference type="InterPro" id="IPR027385">
    <property type="entry name" value="Beta-barrel_OMP"/>
</dbReference>
<evidence type="ECO:0000313" key="9">
    <source>
        <dbReference type="Proteomes" id="UP000309061"/>
    </source>
</evidence>
<keyword evidence="3" id="KW-0472">Membrane</keyword>
<evidence type="ECO:0000256" key="4">
    <source>
        <dbReference type="ARBA" id="ARBA00023237"/>
    </source>
</evidence>
<dbReference type="InterPro" id="IPR051692">
    <property type="entry name" value="OMP-like"/>
</dbReference>
<feature type="domain" description="Outer membrane protein beta-barrel" evidence="7">
    <location>
        <begin position="22"/>
        <end position="228"/>
    </location>
</feature>
<sequence>MRLSHLATLLAPLAIAATPALAADLPRRSGPSPEDYYSPAPVSNWQGFYVGINGGLGFASFGSGSDTLVGSATGGLIGATAGFNFVPAPNLVVGVEGDFDFAGIKTSGAPYYGVYRDGSANDILTVRARVGYTFDRAMVYLTGGFAGSNNTVSVSNIWTRFAGQQSTFQTGWALGAGIEYMLTSNLSAKAEYIFTSVGSSHDFFNLSFASLQTNVDNSLVRVGVNYHF</sequence>
<dbReference type="PANTHER" id="PTHR34001:SF3">
    <property type="entry name" value="BLL7405 PROTEIN"/>
    <property type="match status" value="1"/>
</dbReference>